<dbReference type="InterPro" id="IPR011641">
    <property type="entry name" value="Tyr-kin_ephrin_A/B_rcpt-like"/>
</dbReference>
<reference evidence="5 6" key="1">
    <citation type="submission" date="2024-02" db="EMBL/GenBank/DDBJ databases">
        <authorList>
            <person name="Chen Y."/>
            <person name="Shah S."/>
            <person name="Dougan E. K."/>
            <person name="Thang M."/>
            <person name="Chan C."/>
        </authorList>
    </citation>
    <scope>NUCLEOTIDE SEQUENCE [LARGE SCALE GENOMIC DNA]</scope>
</reference>
<dbReference type="InterPro" id="IPR036322">
    <property type="entry name" value="WD40_repeat_dom_sf"/>
</dbReference>
<proteinExistence type="predicted"/>
<feature type="compositionally biased region" description="Low complexity" evidence="2">
    <location>
        <begin position="40"/>
        <end position="52"/>
    </location>
</feature>
<gene>
    <name evidence="5" type="ORF">CCMP2556_LOCUS41945</name>
</gene>
<feature type="transmembrane region" description="Helical" evidence="3">
    <location>
        <begin position="139"/>
        <end position="158"/>
    </location>
</feature>
<dbReference type="InterPro" id="IPR009030">
    <property type="entry name" value="Growth_fac_rcpt_cys_sf"/>
</dbReference>
<sequence>MARKSLKSVFEGTGMDPNPKVRKKITAKASRKAKKKRKSSSGSSSTETSSGSTEEESGELFEETQKVRKIGRFAPGALTTAGQWPRVVEVEMELQRPLGAIENILKMDAPEEVNERDPLMWTNLTEGVQRNLKFLNKEMCCLGSVGACGVFLLVFSILEASGNVEVDGMWFLVLFLWFLFSILGAFLIKFLGLALFDAATHDVVGGINVPRVNTATTGTGRQDGKWPPKRSSAHGWLDRSASGVSRGLPVEYGTSCAAWDDGDCSAHACGTLQQCNELYPDSTSGLWCCRAWCYVSASCTLTDVQPTTVGSSSLYYSYQACSVAVSYNDTTCPWQQDVSFEEAAAAIMVAEKIGDLLADAAAVNVAVGTTGGSEVAVVANEEPKLCLYGLRSYGGERIFCTGLLSAPAYSLAISPDWVASASEGSTSIDFWQLNSVSLSLLGTMAATSRLQYLKHTSLGLLGATEDEMVTLWPMANMTKALAGEETHETLGPFSWAPKAIEVVTFGQTQGLALASFADIEIWVKSDQWSKLTRLSGHSRLVTSLSFLPSMGLLASASMDSNVGIWHHHEGSWKLATLLYDHTHPVKAIAWIPSGPLLASGDEQELILWRPATSPSCEFTSSMGYYLPGFNRYVVADKTVDECRSLCCENPWCTSFDYAEQGDGKTHGPKTCWLSSAGEGVNGGGGLTWDPANNYHYYEVIKRGSRFMTLAQKKGIASLNLASSSSLLLSRDQQGGSVDVWKLTTSVCPDRQMAKGDGAQCKLCPLGRAGTGGLCPVCRPGTFAPEEGLDACEPCPLGTEMRDLGGVTCSACQVGTYAAELGTARCTACRPGYFNDRTGSQSAAECRACGVSHFSTSFGASSCEQCPAGQGHDSYAVPLASACVSCNRCGTDLVDGCPIPKDANCQNCPAGRVKTQGASCEYCPHGQIPNGIPQGDTCLAFPRGDFNAVSDHNSRSCWTRRQYGEIECPLHVNGGWLTDNTNTNTQKFLTLSSTENEICSNLHCMGGIIETQEIYNRMYGSGCTVDSDLQELCLWSKEIINWKISQREAALRRVEDANLLEMRKSKCQEVCNCAALCAEVTSEEDAKEDAFDVLPFSVVTCEVHGTSSALTCHATCTSSRPAKTVNKPWQCMRHEEVSKIQVQMSTLPRCQASCSTCPDESVHGSFRLCDATSAAAARVSARVSAGVAGVAAWDLLAEHKGSLLVIKYCVSGRCFNATRTLELWSEKPDEEAGGSALAGDFVNFGASSLAYVMPIPEPGDFGLEALPPPRANEVELMTDALDTYQVGESVCSEQRDLEDFSFRLVVYPQGFSAQNRSVAAFVEAQEPGTEEEEWSKAVRFQVTLMNCIDYRVSIGRIDEGDFTNEQTDRGWPDLLPQELATAERGWVREDGCLLLRAACSLRHGPSLAAKATSAPAAPGASAPEPQLYGAAADDASAVSTAEPAADDPQRGASGASPWALTTPSSVAATAPQESPNAAIAAKVNLASSVKACEERHDSRPIGETQMSSAAKEERHTSRPDAAAKEMESATAAATAAAATAAATTVAVKKMPSVASSAPLPADVDDADDAAVPGEPAPAVPHGRGGVLASAREAKVPLHGPVPVMVSFDCPEPRMPQPIFSEDYPDDEMPG</sequence>
<dbReference type="SMART" id="SM00320">
    <property type="entry name" value="WD40"/>
    <property type="match status" value="3"/>
</dbReference>
<dbReference type="InterPro" id="IPR002083">
    <property type="entry name" value="MATH/TRAF_dom"/>
</dbReference>
<dbReference type="PANTHER" id="PTHR46967:SF1">
    <property type="entry name" value="KERATIN-ASSOCIATED PROTEIN 16-1-LIKE"/>
    <property type="match status" value="1"/>
</dbReference>
<feature type="region of interest" description="Disordered" evidence="2">
    <location>
        <begin position="1490"/>
        <end position="1517"/>
    </location>
</feature>
<dbReference type="SUPFAM" id="SSF50978">
    <property type="entry name" value="WD40 repeat-like"/>
    <property type="match status" value="1"/>
</dbReference>
<dbReference type="Pfam" id="PF00024">
    <property type="entry name" value="PAN_1"/>
    <property type="match status" value="1"/>
</dbReference>
<dbReference type="InterPro" id="IPR008974">
    <property type="entry name" value="TRAF-like"/>
</dbReference>
<evidence type="ECO:0000256" key="1">
    <source>
        <dbReference type="PROSITE-ProRule" id="PRU00221"/>
    </source>
</evidence>
<feature type="region of interest" description="Disordered" evidence="2">
    <location>
        <begin position="1"/>
        <end position="61"/>
    </location>
</feature>
<dbReference type="Pfam" id="PF07699">
    <property type="entry name" value="Ephrin_rec_like"/>
    <property type="match status" value="1"/>
</dbReference>
<dbReference type="PROSITE" id="PS00652">
    <property type="entry name" value="TNFR_NGFR_1"/>
    <property type="match status" value="1"/>
</dbReference>
<dbReference type="SUPFAM" id="SSF57184">
    <property type="entry name" value="Growth factor receptor domain"/>
    <property type="match status" value="1"/>
</dbReference>
<evidence type="ECO:0000256" key="2">
    <source>
        <dbReference type="SAM" id="MobiDB-lite"/>
    </source>
</evidence>
<evidence type="ECO:0000313" key="5">
    <source>
        <dbReference type="EMBL" id="CAK9086611.1"/>
    </source>
</evidence>
<dbReference type="PROSITE" id="PS50294">
    <property type="entry name" value="WD_REPEATS_REGION"/>
    <property type="match status" value="1"/>
</dbReference>
<feature type="region of interest" description="Disordered" evidence="2">
    <location>
        <begin position="215"/>
        <end position="237"/>
    </location>
</feature>
<dbReference type="PANTHER" id="PTHR46967">
    <property type="entry name" value="INSULIN-LIKE GROWTH FACTOR BINDING PROTEIN,N-TERMINAL"/>
    <property type="match status" value="1"/>
</dbReference>
<dbReference type="PROSITE" id="PS50948">
    <property type="entry name" value="PAN"/>
    <property type="match status" value="1"/>
</dbReference>
<comment type="caution">
    <text evidence="5">The sequence shown here is derived from an EMBL/GenBank/DDBJ whole genome shotgun (WGS) entry which is preliminary data.</text>
</comment>
<dbReference type="SMART" id="SM01411">
    <property type="entry name" value="Ephrin_rec_like"/>
    <property type="match status" value="2"/>
</dbReference>
<dbReference type="InterPro" id="IPR003609">
    <property type="entry name" value="Pan_app"/>
</dbReference>
<dbReference type="SUPFAM" id="SSF57414">
    <property type="entry name" value="Hairpin loop containing domain-like"/>
    <property type="match status" value="1"/>
</dbReference>
<dbReference type="InterPro" id="IPR015943">
    <property type="entry name" value="WD40/YVTN_repeat-like_dom_sf"/>
</dbReference>
<accession>A0ABP0QEF0</accession>
<dbReference type="InterPro" id="IPR001368">
    <property type="entry name" value="TNFR/NGFR_Cys_rich_reg"/>
</dbReference>
<feature type="compositionally biased region" description="Basic and acidic residues" evidence="2">
    <location>
        <begin position="1490"/>
        <end position="1499"/>
    </location>
</feature>
<keyword evidence="3" id="KW-1133">Transmembrane helix</keyword>
<feature type="domain" description="Apple" evidence="4">
    <location>
        <begin position="616"/>
        <end position="701"/>
    </location>
</feature>
<dbReference type="PROSITE" id="PS50082">
    <property type="entry name" value="WD_REPEATS_2"/>
    <property type="match status" value="1"/>
</dbReference>
<evidence type="ECO:0000313" key="6">
    <source>
        <dbReference type="Proteomes" id="UP001642484"/>
    </source>
</evidence>
<evidence type="ECO:0000256" key="3">
    <source>
        <dbReference type="SAM" id="Phobius"/>
    </source>
</evidence>
<dbReference type="EMBL" id="CAXAMN010024428">
    <property type="protein sequence ID" value="CAK9086611.1"/>
    <property type="molecule type" value="Genomic_DNA"/>
</dbReference>
<evidence type="ECO:0000259" key="4">
    <source>
        <dbReference type="PROSITE" id="PS50948"/>
    </source>
</evidence>
<feature type="compositionally biased region" description="Basic residues" evidence="2">
    <location>
        <begin position="20"/>
        <end position="39"/>
    </location>
</feature>
<keyword evidence="3" id="KW-0472">Membrane</keyword>
<feature type="region of interest" description="Disordered" evidence="2">
    <location>
        <begin position="1430"/>
        <end position="1472"/>
    </location>
</feature>
<dbReference type="Proteomes" id="UP001642484">
    <property type="component" value="Unassembled WGS sequence"/>
</dbReference>
<dbReference type="Gene3D" id="3.50.4.10">
    <property type="entry name" value="Hepatocyte Growth Factor"/>
    <property type="match status" value="1"/>
</dbReference>
<keyword evidence="6" id="KW-1185">Reference proteome</keyword>
<keyword evidence="1" id="KW-0853">WD repeat</keyword>
<feature type="compositionally biased region" description="Polar residues" evidence="2">
    <location>
        <begin position="1458"/>
        <end position="1472"/>
    </location>
</feature>
<feature type="compositionally biased region" description="Low complexity" evidence="2">
    <location>
        <begin position="1430"/>
        <end position="1440"/>
    </location>
</feature>
<dbReference type="Pfam" id="PF00400">
    <property type="entry name" value="WD40"/>
    <property type="match status" value="2"/>
</dbReference>
<dbReference type="CDD" id="cd00121">
    <property type="entry name" value="MATH"/>
    <property type="match status" value="1"/>
</dbReference>
<organism evidence="5 6">
    <name type="scientific">Durusdinium trenchii</name>
    <dbReference type="NCBI Taxonomy" id="1381693"/>
    <lineage>
        <taxon>Eukaryota</taxon>
        <taxon>Sar</taxon>
        <taxon>Alveolata</taxon>
        <taxon>Dinophyceae</taxon>
        <taxon>Suessiales</taxon>
        <taxon>Symbiodiniaceae</taxon>
        <taxon>Durusdinium</taxon>
    </lineage>
</organism>
<protein>
    <recommendedName>
        <fullName evidence="4">Apple domain-containing protein</fullName>
    </recommendedName>
</protein>
<dbReference type="SUPFAM" id="SSF49599">
    <property type="entry name" value="TRAF domain-like"/>
    <property type="match status" value="1"/>
</dbReference>
<dbReference type="Gene3D" id="2.130.10.10">
    <property type="entry name" value="YVTN repeat-like/Quinoprotein amine dehydrogenase"/>
    <property type="match status" value="1"/>
</dbReference>
<keyword evidence="3" id="KW-0812">Transmembrane</keyword>
<dbReference type="Gene3D" id="2.10.50.10">
    <property type="entry name" value="Tumor Necrosis Factor Receptor, subunit A, domain 2"/>
    <property type="match status" value="1"/>
</dbReference>
<name>A0ABP0QEF0_9DINO</name>
<feature type="transmembrane region" description="Helical" evidence="3">
    <location>
        <begin position="170"/>
        <end position="188"/>
    </location>
</feature>
<dbReference type="InterPro" id="IPR001680">
    <property type="entry name" value="WD40_rpt"/>
</dbReference>
<feature type="repeat" description="WD" evidence="1">
    <location>
        <begin position="534"/>
        <end position="565"/>
    </location>
</feature>
<dbReference type="Gene3D" id="2.60.210.10">
    <property type="entry name" value="Apoptosis, Tumor Necrosis Factor Receptor Associated Protein 2, Chain A"/>
    <property type="match status" value="1"/>
</dbReference>